<dbReference type="EMBL" id="LR215729">
    <property type="protein sequence ID" value="VEV97003.1"/>
    <property type="molecule type" value="Genomic_DNA"/>
</dbReference>
<dbReference type="STRING" id="437900.GCA_001940335_03508"/>
<evidence type="ECO:0008006" key="3">
    <source>
        <dbReference type="Google" id="ProtNLM"/>
    </source>
</evidence>
<reference evidence="2" key="1">
    <citation type="submission" date="2019-02" db="EMBL/GenBank/DDBJ databases">
        <authorList>
            <consortium name="Genoscope - CEA"/>
            <person name="William W."/>
        </authorList>
    </citation>
    <scope>NUCLEOTIDE SEQUENCE [LARGE SCALE GENOMIC DNA]</scope>
    <source>
        <strain evidence="2">YSy11</strain>
    </source>
</reference>
<evidence type="ECO:0000256" key="1">
    <source>
        <dbReference type="SAM" id="SignalP"/>
    </source>
</evidence>
<organism evidence="2">
    <name type="scientific">Pseudomonas marincola</name>
    <dbReference type="NCBI Taxonomy" id="437900"/>
    <lineage>
        <taxon>Bacteria</taxon>
        <taxon>Pseudomonadati</taxon>
        <taxon>Pseudomonadota</taxon>
        <taxon>Gammaproteobacteria</taxon>
        <taxon>Pseudomonadales</taxon>
        <taxon>Pseudomonadaceae</taxon>
        <taxon>Pseudomonas</taxon>
    </lineage>
</organism>
<gene>
    <name evidence="2" type="ORF">PMYSY11_1957</name>
</gene>
<dbReference type="RefSeq" id="WP_090515595.1">
    <property type="nucleotide sequence ID" value="NZ_FPBC01000020.1"/>
</dbReference>
<feature type="signal peptide" evidence="1">
    <location>
        <begin position="1"/>
        <end position="19"/>
    </location>
</feature>
<dbReference type="PROSITE" id="PS51257">
    <property type="entry name" value="PROKAR_LIPOPROTEIN"/>
    <property type="match status" value="1"/>
</dbReference>
<dbReference type="AlphaFoldDB" id="A0A1I7E4C5"/>
<evidence type="ECO:0000313" key="2">
    <source>
        <dbReference type="EMBL" id="VEV97003.1"/>
    </source>
</evidence>
<sequence>MRGPLLVAGVLLLSGCAHMWAYDSEQAWVDLSTNRDNRLFAYKVDDKPVDDWEYFQVTPGRHELVARVLFKVDGSNVGSSSSALSRRCEVKLVYADFAKGERYRLEAGNTGFRAWAKLYDEHNQELARAKEGRCG</sequence>
<feature type="chain" id="PRO_5041052181" description="Lipoprotein" evidence="1">
    <location>
        <begin position="20"/>
        <end position="135"/>
    </location>
</feature>
<name>A0A1I7E4C5_9PSED</name>
<keyword evidence="1" id="KW-0732">Signal</keyword>
<accession>A0A1I7E4C5</accession>
<protein>
    <recommendedName>
        <fullName evidence="3">Lipoprotein</fullName>
    </recommendedName>
</protein>
<proteinExistence type="predicted"/>